<dbReference type="InterPro" id="IPR036534">
    <property type="entry name" value="GAR_dom_sf"/>
</dbReference>
<dbReference type="Gene3D" id="3.30.920.20">
    <property type="entry name" value="Gas2-like domain"/>
    <property type="match status" value="1"/>
</dbReference>
<proteinExistence type="predicted"/>
<dbReference type="PANTHER" id="PTHR12484">
    <property type="entry name" value="B-LYMPHOCYTE ANTIGEN-RELATED"/>
    <property type="match status" value="1"/>
</dbReference>
<keyword evidence="3" id="KW-0206">Cytoskeleton</keyword>
<feature type="compositionally biased region" description="Low complexity" evidence="4">
    <location>
        <begin position="1359"/>
        <end position="1376"/>
    </location>
</feature>
<evidence type="ECO:0000313" key="6">
    <source>
        <dbReference type="EMBL" id="EMD41096.1"/>
    </source>
</evidence>
<feature type="domain" description="GAR" evidence="5">
    <location>
        <begin position="1573"/>
        <end position="1651"/>
    </location>
</feature>
<dbReference type="STRING" id="914234.M2RQE8"/>
<feature type="region of interest" description="Disordered" evidence="4">
    <location>
        <begin position="1017"/>
        <end position="1111"/>
    </location>
</feature>
<dbReference type="InterPro" id="IPR003108">
    <property type="entry name" value="GAR_dom"/>
</dbReference>
<dbReference type="InterPro" id="IPR056852">
    <property type="entry name" value="AK17A/B"/>
</dbReference>
<feature type="compositionally biased region" description="Polar residues" evidence="4">
    <location>
        <begin position="1699"/>
        <end position="1719"/>
    </location>
</feature>
<feature type="compositionally biased region" description="Low complexity" evidence="4">
    <location>
        <begin position="1743"/>
        <end position="1757"/>
    </location>
</feature>
<evidence type="ECO:0000256" key="1">
    <source>
        <dbReference type="ARBA" id="ARBA00004245"/>
    </source>
</evidence>
<reference evidence="6 7" key="1">
    <citation type="journal article" date="2012" name="Proc. Natl. Acad. Sci. U.S.A.">
        <title>Comparative genomics of Ceriporiopsis subvermispora and Phanerochaete chrysosporium provide insight into selective ligninolysis.</title>
        <authorList>
            <person name="Fernandez-Fueyo E."/>
            <person name="Ruiz-Duenas F.J."/>
            <person name="Ferreira P."/>
            <person name="Floudas D."/>
            <person name="Hibbett D.S."/>
            <person name="Canessa P."/>
            <person name="Larrondo L.F."/>
            <person name="James T.Y."/>
            <person name="Seelenfreund D."/>
            <person name="Lobos S."/>
            <person name="Polanco R."/>
            <person name="Tello M."/>
            <person name="Honda Y."/>
            <person name="Watanabe T."/>
            <person name="Watanabe T."/>
            <person name="Ryu J.S."/>
            <person name="Kubicek C.P."/>
            <person name="Schmoll M."/>
            <person name="Gaskell J."/>
            <person name="Hammel K.E."/>
            <person name="St John F.J."/>
            <person name="Vanden Wymelenberg A."/>
            <person name="Sabat G."/>
            <person name="Splinter BonDurant S."/>
            <person name="Syed K."/>
            <person name="Yadav J.S."/>
            <person name="Doddapaneni H."/>
            <person name="Subramanian V."/>
            <person name="Lavin J.L."/>
            <person name="Oguiza J.A."/>
            <person name="Perez G."/>
            <person name="Pisabarro A.G."/>
            <person name="Ramirez L."/>
            <person name="Santoyo F."/>
            <person name="Master E."/>
            <person name="Coutinho P.M."/>
            <person name="Henrissat B."/>
            <person name="Lombard V."/>
            <person name="Magnuson J.K."/>
            <person name="Kuees U."/>
            <person name="Hori C."/>
            <person name="Igarashi K."/>
            <person name="Samejima M."/>
            <person name="Held B.W."/>
            <person name="Barry K.W."/>
            <person name="LaButti K.M."/>
            <person name="Lapidus A."/>
            <person name="Lindquist E.A."/>
            <person name="Lucas S.M."/>
            <person name="Riley R."/>
            <person name="Salamov A.A."/>
            <person name="Hoffmeister D."/>
            <person name="Schwenk D."/>
            <person name="Hadar Y."/>
            <person name="Yarden O."/>
            <person name="de Vries R.P."/>
            <person name="Wiebenga A."/>
            <person name="Stenlid J."/>
            <person name="Eastwood D."/>
            <person name="Grigoriev I.V."/>
            <person name="Berka R.M."/>
            <person name="Blanchette R.A."/>
            <person name="Kersten P."/>
            <person name="Martinez A.T."/>
            <person name="Vicuna R."/>
            <person name="Cullen D."/>
        </authorList>
    </citation>
    <scope>NUCLEOTIDE SEQUENCE [LARGE SCALE GENOMIC DNA]</scope>
    <source>
        <strain evidence="6 7">B</strain>
    </source>
</reference>
<evidence type="ECO:0000259" key="5">
    <source>
        <dbReference type="PROSITE" id="PS51460"/>
    </source>
</evidence>
<feature type="compositionally biased region" description="Basic and acidic residues" evidence="4">
    <location>
        <begin position="1062"/>
        <end position="1107"/>
    </location>
</feature>
<evidence type="ECO:0000256" key="3">
    <source>
        <dbReference type="ARBA" id="ARBA00023212"/>
    </source>
</evidence>
<organism evidence="6 7">
    <name type="scientific">Ceriporiopsis subvermispora (strain B)</name>
    <name type="common">White-rot fungus</name>
    <name type="synonym">Gelatoporia subvermispora</name>
    <dbReference type="NCBI Taxonomy" id="914234"/>
    <lineage>
        <taxon>Eukaryota</taxon>
        <taxon>Fungi</taxon>
        <taxon>Dikarya</taxon>
        <taxon>Basidiomycota</taxon>
        <taxon>Agaricomycotina</taxon>
        <taxon>Agaricomycetes</taxon>
        <taxon>Polyporales</taxon>
        <taxon>Gelatoporiaceae</taxon>
        <taxon>Gelatoporia</taxon>
    </lineage>
</organism>
<dbReference type="SUPFAM" id="SSF143575">
    <property type="entry name" value="GAS2 domain-like"/>
    <property type="match status" value="1"/>
</dbReference>
<dbReference type="PANTHER" id="PTHR12484:SF4">
    <property type="entry name" value="A-KINASE ANCHOR PROTEIN 17A"/>
    <property type="match status" value="1"/>
</dbReference>
<evidence type="ECO:0000313" key="7">
    <source>
        <dbReference type="Proteomes" id="UP000016930"/>
    </source>
</evidence>
<feature type="compositionally biased region" description="Polar residues" evidence="4">
    <location>
        <begin position="1486"/>
        <end position="1513"/>
    </location>
</feature>
<feature type="compositionally biased region" description="Polar residues" evidence="4">
    <location>
        <begin position="1443"/>
        <end position="1469"/>
    </location>
</feature>
<dbReference type="EMBL" id="KB445792">
    <property type="protein sequence ID" value="EMD41096.1"/>
    <property type="molecule type" value="Genomic_DNA"/>
</dbReference>
<feature type="region of interest" description="Disordered" evidence="4">
    <location>
        <begin position="1351"/>
        <end position="1513"/>
    </location>
</feature>
<feature type="region of interest" description="Disordered" evidence="4">
    <location>
        <begin position="1527"/>
        <end position="1571"/>
    </location>
</feature>
<name>M2RQE8_CERS8</name>
<dbReference type="GO" id="GO:0005856">
    <property type="term" value="C:cytoskeleton"/>
    <property type="evidence" value="ECO:0007669"/>
    <property type="project" value="UniProtKB-SubCell"/>
</dbReference>
<feature type="compositionally biased region" description="Polar residues" evidence="4">
    <location>
        <begin position="1527"/>
        <end position="1540"/>
    </location>
</feature>
<dbReference type="PROSITE" id="PS51460">
    <property type="entry name" value="GAR"/>
    <property type="match status" value="1"/>
</dbReference>
<evidence type="ECO:0000256" key="4">
    <source>
        <dbReference type="SAM" id="MobiDB-lite"/>
    </source>
</evidence>
<keyword evidence="2" id="KW-0963">Cytoplasm</keyword>
<keyword evidence="7" id="KW-1185">Reference proteome</keyword>
<dbReference type="Pfam" id="PF02187">
    <property type="entry name" value="GAS2"/>
    <property type="match status" value="1"/>
</dbReference>
<dbReference type="GO" id="GO:0008017">
    <property type="term" value="F:microtubule binding"/>
    <property type="evidence" value="ECO:0007669"/>
    <property type="project" value="InterPro"/>
</dbReference>
<dbReference type="Proteomes" id="UP000016930">
    <property type="component" value="Unassembled WGS sequence"/>
</dbReference>
<dbReference type="SMART" id="SM00243">
    <property type="entry name" value="GAS2"/>
    <property type="match status" value="1"/>
</dbReference>
<feature type="compositionally biased region" description="Low complexity" evidence="4">
    <location>
        <begin position="1410"/>
        <end position="1442"/>
    </location>
</feature>
<evidence type="ECO:0000256" key="2">
    <source>
        <dbReference type="ARBA" id="ARBA00022490"/>
    </source>
</evidence>
<dbReference type="HOGENOM" id="CLU_002695_0_0_1"/>
<dbReference type="OrthoDB" id="10017054at2759"/>
<sequence length="1770" mass="195901">MNAVPAEPSTISLEQAGTLDFGDKLASLHDRLDAARPVTSSMKHDAHDASTHDNDEEALEWHEVIELQTFSERKAWIEEKIKFLEQLPPVEVFVGLDAIRASAAEVPGLPSQTELEAWLAEYDRIEKETEIFDSGELKKLKKFTKAAAQRNLSPADTDLIELTLTTILLLDKLLHLLRDRSDNLELLGIRLTWEERRIAAWQELRKVLADIHDFLKTRARWSPAVYDSAVVEEEPKHEPTLRRRSSVASIASTASDNYAPAAVALSRSARFKLAELLSRDAAQFTSRLSSLRHTKIAGAGKALDKLIDHSRKPIPDELLDEQDRLEDKGINEMEDLGKFVMNVVMQWKKADEFYVETLKDKVVAQQLLDDIEIALSSHPTARRDTAFLSRATALSKRLSTRGDPALATSTFPRPSHILFADQDEVNREITDILSAELSSALELVKHADKSAKEYHSSYEAVKRADSACKSAEQLSARLDSIIDRLDNGIATSNGDGSPPQLTTEACVNFARHAVFITVLPAIVEELQKADAEAVTHLPTARVALMQLDLPNIDPKFKADAAGQIERLDTQRLAALQARNQVESRSSALAQARHVWAEMDKLYRDTLDVRYQIVDAAEGQMWRQQVQSLEAPPTPESPADVLPSEWPDAVTVQEHLQRLESRLHQDVAKPITSLSSTVGSELADHLGSCSDALAAFLGSTRDLVQLWQSIKTQSQVMVGVRDDVQGLQVQTETLTMRVDKMIEDILAGTSVADEVETDIFDGLRSCQDAIHGFINHLPQRIPFLANVSASSFGAYSRKTSVSLDTFSLATVQQAALHSVTFSPLSSDQAVRADCNSYSMILSGSLKALEQKASRISSAKLAREFDVTIDKVSHKLDNIMPALTSIHTALADPAVLQSLDNLTNLSIEADQLLNEDGIAIARCFSPVRELLHQLKSNPGNSDSKSQEELIVHRQRLLYDIESKCDTWKANMTTLGQQIKAALHAEHTRLAYMERERLAAEERVRQEKERVEAEERARLEKERAEAEERACVEREKAEKRARLERERAETEERARLEGEQAEAEEQARLERERAEAEEQARLEREKAEIQRLEAEAGGRTQRSDDPDASKRGLLSPTGAFSAIRLTPLLEPVQETSFDVSQEEGMFEADEDVFGLLVIPAAQDPQVIKRLNDLQAQIFSLRQRLRSLCITDISRTTSRTDVPFPDAQQFKPLDESLFAIVTEADQLPRKVPESPSLETELRSLRNEISGTQEMMHHMHQLVTFASAVRHCDHAFSDLLEHVDSYPSIPMGELVSTHTSNLSIPPEEQLLERLQFTKSAVELMSSASVNLDHDPRVMSECERILQTWSELEAMGNDRIVGQKSRPASVISSTRSSRASTPHTNSMAHKTHKKAAYSRLSASSSGQFLAPPPPVTRRSSSSSATSQRPRSSSRVSVSSNRSVSGPSGTPTAGTPRPTSSLYGSTFASRQRTASAASVVGPATPVKRPPPTKQSTPATTRPRAMSNQRSQATPVTRTASPAFSDVSSYALNRSTMTSSRASVTRSSWARAPRQSFPTVPPVSPPRAKGTPPVRKPYVANPKNKLDVAVGDVVNKLPVGISIEVVEETWKDQSGKYWIGDQDPKLCFCRILRSQTVMVRVGGGWTELSKFIKEHFADAFRILPDNSPSSPRLRSREEKWISSTSLTHAAENLSNGLPRTPEPGSPSVPTFSLLTPSGTSPKSVKTASSPSSPLTPLQFLRRADRESPVYRPDTPSRSSRSGRTSALNTPARPPVWRP</sequence>
<gene>
    <name evidence="6" type="ORF">CERSUDRAFT_111672</name>
</gene>
<protein>
    <recommendedName>
        <fullName evidence="5">GAR domain-containing protein</fullName>
    </recommendedName>
</protein>
<comment type="subcellular location">
    <subcellularLocation>
        <location evidence="1">Cytoplasm</location>
        <location evidence="1">Cytoskeleton</location>
    </subcellularLocation>
</comment>
<accession>M2RQE8</accession>
<feature type="compositionally biased region" description="Basic and acidic residues" evidence="4">
    <location>
        <begin position="1017"/>
        <end position="1055"/>
    </location>
</feature>
<feature type="region of interest" description="Disordered" evidence="4">
    <location>
        <begin position="1684"/>
        <end position="1770"/>
    </location>
</feature>